<gene>
    <name evidence="2" type="ORF">ACHAW5_010798</name>
</gene>
<accession>A0ABD3Q3A4</accession>
<dbReference type="AlphaFoldDB" id="A0ABD3Q3A4"/>
<evidence type="ECO:0000256" key="1">
    <source>
        <dbReference type="SAM" id="MobiDB-lite"/>
    </source>
</evidence>
<reference evidence="2 3" key="1">
    <citation type="submission" date="2024-10" db="EMBL/GenBank/DDBJ databases">
        <title>Updated reference genomes for cyclostephanoid diatoms.</title>
        <authorList>
            <person name="Roberts W.R."/>
            <person name="Alverson A.J."/>
        </authorList>
    </citation>
    <scope>NUCLEOTIDE SEQUENCE [LARGE SCALE GENOMIC DNA]</scope>
    <source>
        <strain evidence="2 3">AJA276-08</strain>
    </source>
</reference>
<dbReference type="InterPro" id="IPR036871">
    <property type="entry name" value="PX_dom_sf"/>
</dbReference>
<name>A0ABD3Q3A4_9STRA</name>
<organism evidence="2 3">
    <name type="scientific">Stephanodiscus triporus</name>
    <dbReference type="NCBI Taxonomy" id="2934178"/>
    <lineage>
        <taxon>Eukaryota</taxon>
        <taxon>Sar</taxon>
        <taxon>Stramenopiles</taxon>
        <taxon>Ochrophyta</taxon>
        <taxon>Bacillariophyta</taxon>
        <taxon>Coscinodiscophyceae</taxon>
        <taxon>Thalassiosirophycidae</taxon>
        <taxon>Stephanodiscales</taxon>
        <taxon>Stephanodiscaceae</taxon>
        <taxon>Stephanodiscus</taxon>
    </lineage>
</organism>
<protein>
    <recommendedName>
        <fullName evidence="4">Senescence domain-containing protein</fullName>
    </recommendedName>
</protein>
<keyword evidence="3" id="KW-1185">Reference proteome</keyword>
<comment type="caution">
    <text evidence="2">The sequence shown here is derived from an EMBL/GenBank/DDBJ whole genome shotgun (WGS) entry which is preliminary data.</text>
</comment>
<evidence type="ECO:0008006" key="4">
    <source>
        <dbReference type="Google" id="ProtNLM"/>
    </source>
</evidence>
<sequence length="386" mass="41345">MTSNHNQAGQEDFFVTLAASACVVLQDHQTGETAPHVIHAVSVTQPAQSWTVLRDHVDFLAMDVALGGAVSGLPPCAPAPDGVSPGSPREVDGIVRARDSAQEWLSSVLSVPAARESPVMRQFLCYGANAVPPQFEGLAWVDFTAAAAERPAAGTAAERAMTTTNGAAAANPPASPFSRPNLDEMEMDDMFPLDDEPQSKREDDDDDDGNSAYSEDDADYLQGRYAPTEEQLTESEIMEIQQDYKQVEMVEDVGSLAQSMGASHLGRSLNLQKEVGFRQAQQQIKQQQNMHGGINIVVQAGNNNIPESNQSISSFAGGIGGAMEKAEQYSSLQATQAHVKELGDSFHRTVPISAPRLDSFQMIKVIGKGSFENDTIISVGDASNHT</sequence>
<dbReference type="Proteomes" id="UP001530315">
    <property type="component" value="Unassembled WGS sequence"/>
</dbReference>
<dbReference type="Gene3D" id="3.30.1520.10">
    <property type="entry name" value="Phox-like domain"/>
    <property type="match status" value="1"/>
</dbReference>
<proteinExistence type="predicted"/>
<evidence type="ECO:0000313" key="3">
    <source>
        <dbReference type="Proteomes" id="UP001530315"/>
    </source>
</evidence>
<feature type="region of interest" description="Disordered" evidence="1">
    <location>
        <begin position="164"/>
        <end position="222"/>
    </location>
</feature>
<evidence type="ECO:0000313" key="2">
    <source>
        <dbReference type="EMBL" id="KAL3794467.1"/>
    </source>
</evidence>
<feature type="compositionally biased region" description="Acidic residues" evidence="1">
    <location>
        <begin position="203"/>
        <end position="219"/>
    </location>
</feature>
<dbReference type="EMBL" id="JALLAZ020000468">
    <property type="protein sequence ID" value="KAL3794467.1"/>
    <property type="molecule type" value="Genomic_DNA"/>
</dbReference>
<feature type="compositionally biased region" description="Acidic residues" evidence="1">
    <location>
        <begin position="183"/>
        <end position="196"/>
    </location>
</feature>